<dbReference type="EMBL" id="JX649886">
    <property type="protein sequence ID" value="AGC71881.1"/>
    <property type="molecule type" value="Genomic_DNA"/>
</dbReference>
<protein>
    <submittedName>
        <fullName evidence="1">Uncharacterized protein</fullName>
    </submittedName>
</protein>
<organism evidence="1">
    <name type="scientific">uncultured bacterium A1Q1_fos_4</name>
    <dbReference type="NCBI Taxonomy" id="1256574"/>
    <lineage>
        <taxon>Bacteria</taxon>
        <taxon>environmental samples</taxon>
    </lineage>
</organism>
<reference evidence="1" key="1">
    <citation type="submission" date="2012-09" db="EMBL/GenBank/DDBJ databases">
        <title>Metagenomic Characterization of a Microbial Community in Wastewater Detects High Levels of Antibiotic Resistance.</title>
        <authorList>
            <person name="Abrams M."/>
            <person name="Caldwell A."/>
            <person name="Vandaei E."/>
            <person name="Lee W."/>
            <person name="Perrott J."/>
            <person name="Khan S.Y."/>
            <person name="Ta J."/>
            <person name="Romero D."/>
            <person name="Nguyen V."/>
            <person name="Pourmand N."/>
            <person name="Ouverney C.C."/>
        </authorList>
    </citation>
    <scope>NUCLEOTIDE SEQUENCE</scope>
</reference>
<evidence type="ECO:0000313" key="1">
    <source>
        <dbReference type="EMBL" id="AGC71881.1"/>
    </source>
</evidence>
<accession>L7VWZ1</accession>
<dbReference type="AlphaFoldDB" id="L7VWZ1"/>
<proteinExistence type="predicted"/>
<sequence length="42" mass="4839">MRMPVKDIGCKYGFNDVNYLFFEAIPRLKKGALLTYTISPAR</sequence>
<name>L7VWZ1_9BACT</name>